<name>A0AA38KLS8_9AGAR</name>
<feature type="region of interest" description="Disordered" evidence="1">
    <location>
        <begin position="1"/>
        <end position="76"/>
    </location>
</feature>
<reference evidence="2" key="1">
    <citation type="submission" date="2022-08" db="EMBL/GenBank/DDBJ databases">
        <authorList>
            <consortium name="DOE Joint Genome Institute"/>
            <person name="Min B."/>
            <person name="Riley R."/>
            <person name="Sierra-Patev S."/>
            <person name="Naranjo-Ortiz M."/>
            <person name="Looney B."/>
            <person name="Konkel Z."/>
            <person name="Slot J.C."/>
            <person name="Sakamoto Y."/>
            <person name="Steenwyk J.L."/>
            <person name="Rokas A."/>
            <person name="Carro J."/>
            <person name="Camarero S."/>
            <person name="Ferreira P."/>
            <person name="Molpeceres G."/>
            <person name="Ruiz-Duenas F.J."/>
            <person name="Serrano A."/>
            <person name="Henrissat B."/>
            <person name="Drula E."/>
            <person name="Hughes K.W."/>
            <person name="Mata J.L."/>
            <person name="Ishikawa N.K."/>
            <person name="Vargas-Isla R."/>
            <person name="Ushijima S."/>
            <person name="Smith C.A."/>
            <person name="Ahrendt S."/>
            <person name="Andreopoulos W."/>
            <person name="He G."/>
            <person name="Labutti K."/>
            <person name="Lipzen A."/>
            <person name="Ng V."/>
            <person name="Sandor L."/>
            <person name="Barry K."/>
            <person name="Martinez A.T."/>
            <person name="Xiao Y."/>
            <person name="Gibbons J.G."/>
            <person name="Terashima K."/>
            <person name="Hibbett D.S."/>
            <person name="Grigoriev I.V."/>
        </authorList>
    </citation>
    <scope>NUCLEOTIDE SEQUENCE</scope>
    <source>
        <strain evidence="2">TFB10291</strain>
    </source>
</reference>
<dbReference type="EMBL" id="MU793578">
    <property type="protein sequence ID" value="KAJ3781290.1"/>
    <property type="molecule type" value="Genomic_DNA"/>
</dbReference>
<sequence>MNPEPGSPFNDESSVPTASVGHPSTPAPAQQYTNQPVYYYLPSPASYPPQTPAPKNHSRVSTVGYGAGSDSETLPSDPIREALERILNAIQHEKWLLGKFLYYLFRTKSDDSAQPPRRSRKHAVMLGSFLSGRNPDYSTARIVKEWLRNPSGIPPSNHNENDDMFSLSRPFEKIQYARPALTSFAAQLVEEHLLLKTKVVVSPDGGLQTGANGDITDNN</sequence>
<evidence type="ECO:0000256" key="1">
    <source>
        <dbReference type="SAM" id="MobiDB-lite"/>
    </source>
</evidence>
<organism evidence="2 3">
    <name type="scientific">Lentinula aff. detonsa</name>
    <dbReference type="NCBI Taxonomy" id="2804958"/>
    <lineage>
        <taxon>Eukaryota</taxon>
        <taxon>Fungi</taxon>
        <taxon>Dikarya</taxon>
        <taxon>Basidiomycota</taxon>
        <taxon>Agaricomycotina</taxon>
        <taxon>Agaricomycetes</taxon>
        <taxon>Agaricomycetidae</taxon>
        <taxon>Agaricales</taxon>
        <taxon>Marasmiineae</taxon>
        <taxon>Omphalotaceae</taxon>
        <taxon>Lentinula</taxon>
    </lineage>
</organism>
<feature type="non-terminal residue" evidence="2">
    <location>
        <position position="219"/>
    </location>
</feature>
<accession>A0AA38KLS8</accession>
<gene>
    <name evidence="2" type="ORF">GGU10DRAFT_379695</name>
</gene>
<evidence type="ECO:0000313" key="3">
    <source>
        <dbReference type="Proteomes" id="UP001163798"/>
    </source>
</evidence>
<protein>
    <submittedName>
        <fullName evidence="2">Uncharacterized protein</fullName>
    </submittedName>
</protein>
<dbReference type="AlphaFoldDB" id="A0AA38KLS8"/>
<dbReference type="Proteomes" id="UP001163798">
    <property type="component" value="Unassembled WGS sequence"/>
</dbReference>
<proteinExistence type="predicted"/>
<evidence type="ECO:0000313" key="2">
    <source>
        <dbReference type="EMBL" id="KAJ3781290.1"/>
    </source>
</evidence>
<comment type="caution">
    <text evidence="2">The sequence shown here is derived from an EMBL/GenBank/DDBJ whole genome shotgun (WGS) entry which is preliminary data.</text>
</comment>
<keyword evidence="3" id="KW-1185">Reference proteome</keyword>